<feature type="compositionally biased region" description="Acidic residues" evidence="1">
    <location>
        <begin position="424"/>
        <end position="435"/>
    </location>
</feature>
<feature type="compositionally biased region" description="Basic and acidic residues" evidence="1">
    <location>
        <begin position="647"/>
        <end position="656"/>
    </location>
</feature>
<dbReference type="GeneID" id="121214816"/>
<feature type="region of interest" description="Disordered" evidence="1">
    <location>
        <begin position="274"/>
        <end position="298"/>
    </location>
</feature>
<gene>
    <name evidence="4" type="primary">LOC121214816</name>
</gene>
<reference evidence="3" key="1">
    <citation type="journal article" date="2020" name="Nat. Genet.">
        <title>Genomic diversifications of five Gossypium allopolyploid species and their impact on cotton improvement.</title>
        <authorList>
            <person name="Chen Z.J."/>
            <person name="Sreedasyam A."/>
            <person name="Ando A."/>
            <person name="Song Q."/>
            <person name="De Santiago L.M."/>
            <person name="Hulse-Kemp A.M."/>
            <person name="Ding M."/>
            <person name="Ye W."/>
            <person name="Kirkbride R.C."/>
            <person name="Jenkins J."/>
            <person name="Plott C."/>
            <person name="Lovell J."/>
            <person name="Lin Y.M."/>
            <person name="Vaughn R."/>
            <person name="Liu B."/>
            <person name="Simpson S."/>
            <person name="Scheffler B.E."/>
            <person name="Wen L."/>
            <person name="Saski C.A."/>
            <person name="Grover C.E."/>
            <person name="Hu G."/>
            <person name="Conover J.L."/>
            <person name="Carlson J.W."/>
            <person name="Shu S."/>
            <person name="Boston L.B."/>
            <person name="Williams M."/>
            <person name="Peterson D.G."/>
            <person name="McGee K."/>
            <person name="Jones D.C."/>
            <person name="Wendel J.F."/>
            <person name="Stelly D.M."/>
            <person name="Grimwood J."/>
            <person name="Schmutz J."/>
        </authorList>
    </citation>
    <scope>NUCLEOTIDE SEQUENCE [LARGE SCALE GENOMIC DNA]</scope>
    <source>
        <strain evidence="3">cv. TM-1</strain>
    </source>
</reference>
<sequence length="1224" mass="132282">MAADPFFFASLEARAMSFPSCNNSLFWRFRFPPLHFHTLRFSPPKHKFNHQFVVSKCSSSDSVSADVEILSATEHSDGSVIFRFGNASETAIIEDQTQTTDESAKVVAKVGGKDLDKVDKSSIKAVGVSDGDAAAVEPMKKKVGRNFQVKSQPKRKLRRNATKVTEVVKEKPASVVSDDRMVEKKSVDSSKNINIKDQPDELGDVVKVENNVVPKENDECISKTEGSSKLNVALDQELVHHVEMVSTPLTASVVESETTTLLGSPELGSEVEVPHGVKLQETNKGGSEGSGENDGKTEDTALNMVSKMDLAPDIEKVSPPLGASDIGSEITTELTPSESGLESEVPHSVKLEEEENAGAEENGEGFGKFECTILNTESKMALVLDTEKASLPLEVSAIESEITTELAPSESSSKSEVPHSVKLEEEENAGAEENGEGFGKIECTILNTESKMALVLDTEKASLPLEVSAIESEITTELAPSESSSKSEVPHGVKLEEDENAGAEERGEGIGKIECTILNTESKMALVPDTEKASPPLEAFAIESEITTELAPSGSSSKSKVPQSVKLEKEENTGAEEEGEGIGKIECTIFNTESKIALVADTEKASPPLEASAIESEITAELAPLESGSKSEDPQSVKLEEEEDTSAEEKGERIGKFECTTSNMESKMALVPDLEKASPPLEAPASGSETRTELASLELSSKSEVPHSVKLEEEENSGAGENDERIGKIEGITLNMEPKMDLAVEEVCPQVADSENSIESEIEIQSTSLGACSNIEMPNNLEFQESGKDDAGEEVAQKSVSSKEHSNEQRINASKMLVMIEDATEGEVGEIKLNSTLSEVESILNEATVHTTMNQSVDSDIVKSSKMLDEGVAFSISQAEITEADAQSDNKVRQLTMLKGVELQSGGTLEREEISTAGFFLYSGAALLPNPTKAFAGGEDAYFIACQNWLGVADGVGQWSFEGISVGVYAKELMENCERIVSDRNGVPITDPVEILNRAAANTQSCGSSTVLVAYFDDQALHVANIGDSGFMIIRNGAVFKRSSPMVYELAFPVQIARGDQPSDFVEVYKVDLYEKDVIITATDGLFDNLYERDIVSIVSKSLQESLRPQEIAELLATRAQEVGQLSLVRSPLSDEVQAAGYVGYRGGKLDDVTVIVSLVKRRFSNHARKCRCDKVVEVFLLKRVQLTSCLNFYQPVGIVYSILDYFDIDVVVIAVWHLKLFGD</sequence>
<accession>A0ABM2ZQV7</accession>
<feature type="domain" description="PPM-type phosphatase" evidence="2">
    <location>
        <begin position="922"/>
        <end position="1160"/>
    </location>
</feature>
<dbReference type="PROSITE" id="PS51746">
    <property type="entry name" value="PPM_2"/>
    <property type="match status" value="1"/>
</dbReference>
<feature type="compositionally biased region" description="Low complexity" evidence="1">
    <location>
        <begin position="693"/>
        <end position="703"/>
    </location>
</feature>
<feature type="compositionally biased region" description="Basic and acidic residues" evidence="1">
    <location>
        <begin position="629"/>
        <end position="639"/>
    </location>
</feature>
<evidence type="ECO:0000259" key="2">
    <source>
        <dbReference type="PROSITE" id="PS51746"/>
    </source>
</evidence>
<feature type="region of interest" description="Disordered" evidence="1">
    <location>
        <begin position="545"/>
        <end position="581"/>
    </location>
</feature>
<dbReference type="RefSeq" id="XP_040945028.1">
    <property type="nucleotide sequence ID" value="XM_041089094.1"/>
</dbReference>
<feature type="region of interest" description="Disordered" evidence="1">
    <location>
        <begin position="403"/>
        <end position="435"/>
    </location>
</feature>
<dbReference type="InterPro" id="IPR036457">
    <property type="entry name" value="PPM-type-like_dom_sf"/>
</dbReference>
<dbReference type="InterPro" id="IPR039123">
    <property type="entry name" value="PPTC7"/>
</dbReference>
<organism evidence="3 4">
    <name type="scientific">Gossypium hirsutum</name>
    <name type="common">Upland cotton</name>
    <name type="synonym">Gossypium mexicanum</name>
    <dbReference type="NCBI Taxonomy" id="3635"/>
    <lineage>
        <taxon>Eukaryota</taxon>
        <taxon>Viridiplantae</taxon>
        <taxon>Streptophyta</taxon>
        <taxon>Embryophyta</taxon>
        <taxon>Tracheophyta</taxon>
        <taxon>Spermatophyta</taxon>
        <taxon>Magnoliopsida</taxon>
        <taxon>eudicotyledons</taxon>
        <taxon>Gunneridae</taxon>
        <taxon>Pentapetalae</taxon>
        <taxon>rosids</taxon>
        <taxon>malvids</taxon>
        <taxon>Malvales</taxon>
        <taxon>Malvaceae</taxon>
        <taxon>Malvoideae</taxon>
        <taxon>Gossypium</taxon>
    </lineage>
</organism>
<feature type="region of interest" description="Disordered" evidence="1">
    <location>
        <begin position="783"/>
        <end position="810"/>
    </location>
</feature>
<evidence type="ECO:0000313" key="4">
    <source>
        <dbReference type="RefSeq" id="XP_040945028.1"/>
    </source>
</evidence>
<protein>
    <submittedName>
        <fullName evidence="4">Probable protein phosphatase 2C 62 isoform X1</fullName>
    </submittedName>
</protein>
<dbReference type="PANTHER" id="PTHR12320">
    <property type="entry name" value="PROTEIN PHOSPHATASE 2C"/>
    <property type="match status" value="1"/>
</dbReference>
<feature type="compositionally biased region" description="Low complexity" evidence="1">
    <location>
        <begin position="552"/>
        <end position="565"/>
    </location>
</feature>
<dbReference type="SUPFAM" id="SSF81606">
    <property type="entry name" value="PP2C-like"/>
    <property type="match status" value="1"/>
</dbReference>
<dbReference type="PANTHER" id="PTHR12320:SF1">
    <property type="entry name" value="PROTEIN PHOSPHATASE PTC7 HOMOLOG"/>
    <property type="match status" value="1"/>
</dbReference>
<dbReference type="SMART" id="SM00332">
    <property type="entry name" value="PP2Cc"/>
    <property type="match status" value="1"/>
</dbReference>
<dbReference type="Proteomes" id="UP000818029">
    <property type="component" value="Chromosome D02"/>
</dbReference>
<proteinExistence type="predicted"/>
<dbReference type="CDD" id="cd00143">
    <property type="entry name" value="PP2Cc"/>
    <property type="match status" value="1"/>
</dbReference>
<keyword evidence="3" id="KW-1185">Reference proteome</keyword>
<evidence type="ECO:0000313" key="3">
    <source>
        <dbReference type="Proteomes" id="UP000818029"/>
    </source>
</evidence>
<dbReference type="SMART" id="SM00331">
    <property type="entry name" value="PP2C_SIG"/>
    <property type="match status" value="1"/>
</dbReference>
<dbReference type="Gene3D" id="3.60.40.10">
    <property type="entry name" value="PPM-type phosphatase domain"/>
    <property type="match status" value="2"/>
</dbReference>
<feature type="compositionally biased region" description="Low complexity" evidence="1">
    <location>
        <begin position="609"/>
        <end position="623"/>
    </location>
</feature>
<evidence type="ECO:0000256" key="1">
    <source>
        <dbReference type="SAM" id="MobiDB-lite"/>
    </source>
</evidence>
<dbReference type="Pfam" id="PF13672">
    <property type="entry name" value="PP2C_2"/>
    <property type="match status" value="1"/>
</dbReference>
<reference evidence="4" key="2">
    <citation type="submission" date="2025-08" db="UniProtKB">
        <authorList>
            <consortium name="RefSeq"/>
        </authorList>
    </citation>
    <scope>IDENTIFICATION</scope>
</reference>
<feature type="region of interest" description="Disordered" evidence="1">
    <location>
        <begin position="604"/>
        <end position="727"/>
    </location>
</feature>
<feature type="region of interest" description="Disordered" evidence="1">
    <location>
        <begin position="474"/>
        <end position="508"/>
    </location>
</feature>
<name>A0ABM2ZQV7_GOSHI</name>
<dbReference type="InterPro" id="IPR001932">
    <property type="entry name" value="PPM-type_phosphatase-like_dom"/>
</dbReference>